<accession>A0A7H0H956</accession>
<gene>
    <name evidence="1" type="ORF">H9L22_07155</name>
</gene>
<dbReference type="Proteomes" id="UP000516117">
    <property type="component" value="Chromosome"/>
</dbReference>
<dbReference type="KEGG" id="tdf:H9L22_07155"/>
<reference evidence="1 2" key="1">
    <citation type="submission" date="2020-08" db="EMBL/GenBank/DDBJ databases">
        <title>Genome sequence of Tessaracoccus defluvii JCM 17540T.</title>
        <authorList>
            <person name="Hyun D.-W."/>
            <person name="Bae J.-W."/>
        </authorList>
    </citation>
    <scope>NUCLEOTIDE SEQUENCE [LARGE SCALE GENOMIC DNA]</scope>
    <source>
        <strain evidence="1 2">JCM 17540</strain>
    </source>
</reference>
<sequence>MTAPTPRAAAPSTVRRQELVTEAMAGLEGIEALPLAEQASRLSETQLLLAAVLNNEAPAAQAGLPGVGR</sequence>
<dbReference type="RefSeq" id="WP_187722170.1">
    <property type="nucleotide sequence ID" value="NZ_BAABBL010000003.1"/>
</dbReference>
<protein>
    <submittedName>
        <fullName evidence="1">Uncharacterized protein</fullName>
    </submittedName>
</protein>
<evidence type="ECO:0000313" key="1">
    <source>
        <dbReference type="EMBL" id="QNP57072.1"/>
    </source>
</evidence>
<keyword evidence="2" id="KW-1185">Reference proteome</keyword>
<dbReference type="AlphaFoldDB" id="A0A7H0H956"/>
<evidence type="ECO:0000313" key="2">
    <source>
        <dbReference type="Proteomes" id="UP000516117"/>
    </source>
</evidence>
<proteinExistence type="predicted"/>
<name>A0A7H0H956_9ACTN</name>
<dbReference type="EMBL" id="CP060789">
    <property type="protein sequence ID" value="QNP57072.1"/>
    <property type="molecule type" value="Genomic_DNA"/>
</dbReference>
<organism evidence="1 2">
    <name type="scientific">Tessaracoccus defluvii</name>
    <dbReference type="NCBI Taxonomy" id="1285901"/>
    <lineage>
        <taxon>Bacteria</taxon>
        <taxon>Bacillati</taxon>
        <taxon>Actinomycetota</taxon>
        <taxon>Actinomycetes</taxon>
        <taxon>Propionibacteriales</taxon>
        <taxon>Propionibacteriaceae</taxon>
        <taxon>Tessaracoccus</taxon>
    </lineage>
</organism>